<dbReference type="EMBL" id="JAGQHS010000025">
    <property type="protein sequence ID" value="MCA9755543.1"/>
    <property type="molecule type" value="Genomic_DNA"/>
</dbReference>
<evidence type="ECO:0000256" key="12">
    <source>
        <dbReference type="ARBA" id="ARBA00023136"/>
    </source>
</evidence>
<evidence type="ECO:0000313" key="16">
    <source>
        <dbReference type="Proteomes" id="UP000739538"/>
    </source>
</evidence>
<keyword evidence="6 13" id="KW-0349">Heme</keyword>
<keyword evidence="3 13" id="KW-0813">Transport</keyword>
<protein>
    <submittedName>
        <fullName evidence="15">Cytochrome ubiquinol oxidase subunit I</fullName>
    </submittedName>
</protein>
<dbReference type="GO" id="GO:0009055">
    <property type="term" value="F:electron transfer activity"/>
    <property type="evidence" value="ECO:0007669"/>
    <property type="project" value="UniProtKB-UniRule"/>
</dbReference>
<evidence type="ECO:0000256" key="8">
    <source>
        <dbReference type="ARBA" id="ARBA00022723"/>
    </source>
</evidence>
<name>A0A956SEP8_UNCEI</name>
<organism evidence="15 16">
    <name type="scientific">Eiseniibacteriota bacterium</name>
    <dbReference type="NCBI Taxonomy" id="2212470"/>
    <lineage>
        <taxon>Bacteria</taxon>
        <taxon>Candidatus Eiseniibacteriota</taxon>
    </lineage>
</organism>
<accession>A0A956SEP8</accession>
<keyword evidence="11 13" id="KW-0408">Iron</keyword>
<dbReference type="GO" id="GO:0070069">
    <property type="term" value="C:cytochrome complex"/>
    <property type="evidence" value="ECO:0007669"/>
    <property type="project" value="UniProtKB-UniRule"/>
</dbReference>
<evidence type="ECO:0000256" key="10">
    <source>
        <dbReference type="ARBA" id="ARBA00022989"/>
    </source>
</evidence>
<evidence type="ECO:0000256" key="9">
    <source>
        <dbReference type="ARBA" id="ARBA00022982"/>
    </source>
</evidence>
<proteinExistence type="inferred from homology"/>
<feature type="transmembrane region" description="Helical" evidence="13">
    <location>
        <begin position="232"/>
        <end position="252"/>
    </location>
</feature>
<dbReference type="Pfam" id="PF01654">
    <property type="entry name" value="Cyt_bd_oxida_I"/>
    <property type="match status" value="1"/>
</dbReference>
<dbReference type="InterPro" id="IPR002585">
    <property type="entry name" value="Cyt-d_ubiquinol_oxidase_su_1"/>
</dbReference>
<dbReference type="PANTHER" id="PTHR30365:SF0">
    <property type="entry name" value="CYTOCHROME BD-I UBIQUINOL OXIDASE SUBUNIT 1"/>
    <property type="match status" value="1"/>
</dbReference>
<keyword evidence="5" id="KW-0997">Cell inner membrane</keyword>
<dbReference type="Proteomes" id="UP000739538">
    <property type="component" value="Unassembled WGS sequence"/>
</dbReference>
<evidence type="ECO:0000256" key="11">
    <source>
        <dbReference type="ARBA" id="ARBA00023004"/>
    </source>
</evidence>
<evidence type="ECO:0000256" key="7">
    <source>
        <dbReference type="ARBA" id="ARBA00022692"/>
    </source>
</evidence>
<evidence type="ECO:0000256" key="1">
    <source>
        <dbReference type="ARBA" id="ARBA00004429"/>
    </source>
</evidence>
<comment type="subcellular location">
    <subcellularLocation>
        <location evidence="1">Cell inner membrane</location>
        <topology evidence="1">Multi-pass membrane protein</topology>
    </subcellularLocation>
</comment>
<keyword evidence="12 13" id="KW-0472">Membrane</keyword>
<dbReference type="PANTHER" id="PTHR30365">
    <property type="entry name" value="CYTOCHROME D UBIQUINOL OXIDASE"/>
    <property type="match status" value="1"/>
</dbReference>
<feature type="region of interest" description="Disordered" evidence="14">
    <location>
        <begin position="470"/>
        <end position="508"/>
    </location>
</feature>
<comment type="caution">
    <text evidence="15">The sequence shown here is derived from an EMBL/GenBank/DDBJ whole genome shotgun (WGS) entry which is preliminary data.</text>
</comment>
<dbReference type="GO" id="GO:0020037">
    <property type="term" value="F:heme binding"/>
    <property type="evidence" value="ECO:0007669"/>
    <property type="project" value="TreeGrafter"/>
</dbReference>
<evidence type="ECO:0000256" key="3">
    <source>
        <dbReference type="ARBA" id="ARBA00022448"/>
    </source>
</evidence>
<evidence type="ECO:0000256" key="4">
    <source>
        <dbReference type="ARBA" id="ARBA00022475"/>
    </source>
</evidence>
<feature type="transmembrane region" description="Helical" evidence="13">
    <location>
        <begin position="56"/>
        <end position="76"/>
    </location>
</feature>
<reference evidence="15" key="2">
    <citation type="journal article" date="2021" name="Microbiome">
        <title>Successional dynamics and alternative stable states in a saline activated sludge microbial community over 9 years.</title>
        <authorList>
            <person name="Wang Y."/>
            <person name="Ye J."/>
            <person name="Ju F."/>
            <person name="Liu L."/>
            <person name="Boyd J.A."/>
            <person name="Deng Y."/>
            <person name="Parks D.H."/>
            <person name="Jiang X."/>
            <person name="Yin X."/>
            <person name="Woodcroft B.J."/>
            <person name="Tyson G.W."/>
            <person name="Hugenholtz P."/>
            <person name="Polz M.F."/>
            <person name="Zhang T."/>
        </authorList>
    </citation>
    <scope>NUCLEOTIDE SEQUENCE</scope>
    <source>
        <strain evidence="15">HKST-UBA02</strain>
    </source>
</reference>
<feature type="transmembrane region" description="Helical" evidence="13">
    <location>
        <begin position="441"/>
        <end position="463"/>
    </location>
</feature>
<dbReference type="AlphaFoldDB" id="A0A956SEP8"/>
<evidence type="ECO:0000256" key="5">
    <source>
        <dbReference type="ARBA" id="ARBA00022519"/>
    </source>
</evidence>
<gene>
    <name evidence="15" type="ORF">KDA27_07055</name>
</gene>
<keyword evidence="9 13" id="KW-0249">Electron transport</keyword>
<evidence type="ECO:0000313" key="15">
    <source>
        <dbReference type="EMBL" id="MCA9755543.1"/>
    </source>
</evidence>
<dbReference type="GO" id="GO:0016682">
    <property type="term" value="F:oxidoreductase activity, acting on diphenols and related substances as donors, oxygen as acceptor"/>
    <property type="evidence" value="ECO:0007669"/>
    <property type="project" value="TreeGrafter"/>
</dbReference>
<dbReference type="PIRSF" id="PIRSF006446">
    <property type="entry name" value="Cyt_quinol_oxidase_1"/>
    <property type="match status" value="1"/>
</dbReference>
<dbReference type="GO" id="GO:0046872">
    <property type="term" value="F:metal ion binding"/>
    <property type="evidence" value="ECO:0007669"/>
    <property type="project" value="UniProtKB-UniRule"/>
</dbReference>
<evidence type="ECO:0000256" key="2">
    <source>
        <dbReference type="ARBA" id="ARBA00009819"/>
    </source>
</evidence>
<dbReference type="GO" id="GO:0019646">
    <property type="term" value="P:aerobic electron transport chain"/>
    <property type="evidence" value="ECO:0007669"/>
    <property type="project" value="InterPro"/>
</dbReference>
<reference evidence="15" key="1">
    <citation type="submission" date="2020-04" db="EMBL/GenBank/DDBJ databases">
        <authorList>
            <person name="Zhang T."/>
        </authorList>
    </citation>
    <scope>NUCLEOTIDE SEQUENCE</scope>
    <source>
        <strain evidence="15">HKST-UBA02</strain>
    </source>
</reference>
<evidence type="ECO:0000256" key="13">
    <source>
        <dbReference type="PIRNR" id="PIRNR006446"/>
    </source>
</evidence>
<comment type="similarity">
    <text evidence="2 13">Belongs to the cytochrome ubiquinol oxidase subunit 1 family.</text>
</comment>
<evidence type="ECO:0000256" key="14">
    <source>
        <dbReference type="SAM" id="MobiDB-lite"/>
    </source>
</evidence>
<feature type="compositionally biased region" description="Polar residues" evidence="14">
    <location>
        <begin position="497"/>
        <end position="508"/>
    </location>
</feature>
<feature type="transmembrane region" description="Helical" evidence="13">
    <location>
        <begin position="96"/>
        <end position="117"/>
    </location>
</feature>
<keyword evidence="4 13" id="KW-1003">Cell membrane</keyword>
<keyword evidence="10 13" id="KW-1133">Transmembrane helix</keyword>
<sequence length="508" mass="55763">MDAVFLSRLQFALTIAFHYIFPPLTIGMGVVLVWLEGSHLRTGKAIYDTAARFWTKIFALNFAIGVATGIVMEFQFGTNWATYSRFVGDVFGSALAAEGIFAFFLESGFLAVLVFGWDRVGPRMHFFSTLMVALGSIFSSVWIVVANSWQQTPAGHHIVPVIRDGVEVMKDGAPLMRAEIVDFWAMVFNPSTVHRLVHVWIGAFIMGAFFVMSISAWYLLKRRHEEFARRSFDGALVLATVASLAALVSGHFQADSVYEHQPAKMAAFEGHFETGPADMSLFGIPDAESETVRMNIAVPGGLSMLLFQDPNATVVGLDRFREEDRPPLGPSFASYHVMISLGMLFIGLTLLSSFLRWRGKLYEQRWLLWVFVFAVILPVVSNELGWVAAEVGRQPWIVHPPVEWTANGDVVVGPSGVVEYDETLGLRTLDAVSPTVRASQVLGSIIGFGLIYLGLAAVWVFVLDRKIKHGPTPHEDSGSGGPKGLLGAVKERASESGRMTGNPQSAES</sequence>
<evidence type="ECO:0000256" key="6">
    <source>
        <dbReference type="ARBA" id="ARBA00022617"/>
    </source>
</evidence>
<feature type="transmembrane region" description="Helical" evidence="13">
    <location>
        <begin position="197"/>
        <end position="220"/>
    </location>
</feature>
<keyword evidence="7 13" id="KW-0812">Transmembrane</keyword>
<dbReference type="GO" id="GO:0005886">
    <property type="term" value="C:plasma membrane"/>
    <property type="evidence" value="ECO:0007669"/>
    <property type="project" value="UniProtKB-SubCell"/>
</dbReference>
<keyword evidence="8 13" id="KW-0479">Metal-binding</keyword>
<feature type="transmembrane region" description="Helical" evidence="13">
    <location>
        <begin position="333"/>
        <end position="354"/>
    </location>
</feature>
<feature type="transmembrane region" description="Helical" evidence="13">
    <location>
        <begin position="366"/>
        <end position="389"/>
    </location>
</feature>
<feature type="transmembrane region" description="Helical" evidence="13">
    <location>
        <begin position="124"/>
        <end position="145"/>
    </location>
</feature>
<feature type="transmembrane region" description="Helical" evidence="13">
    <location>
        <begin position="12"/>
        <end position="35"/>
    </location>
</feature>